<gene>
    <name evidence="1" type="ORF">GSTUM_00009197001</name>
</gene>
<dbReference type="AlphaFoldDB" id="D5GJU4"/>
<dbReference type="RefSeq" id="XP_002840596.1">
    <property type="nucleotide sequence ID" value="XM_002840550.1"/>
</dbReference>
<proteinExistence type="predicted"/>
<reference evidence="1 2" key="1">
    <citation type="journal article" date="2010" name="Nature">
        <title>Perigord black truffle genome uncovers evolutionary origins and mechanisms of symbiosis.</title>
        <authorList>
            <person name="Martin F."/>
            <person name="Kohler A."/>
            <person name="Murat C."/>
            <person name="Balestrini R."/>
            <person name="Coutinho P.M."/>
            <person name="Jaillon O."/>
            <person name="Montanini B."/>
            <person name="Morin E."/>
            <person name="Noel B."/>
            <person name="Percudani R."/>
            <person name="Porcel B."/>
            <person name="Rubini A."/>
            <person name="Amicucci A."/>
            <person name="Amselem J."/>
            <person name="Anthouard V."/>
            <person name="Arcioni S."/>
            <person name="Artiguenave F."/>
            <person name="Aury J.M."/>
            <person name="Ballario P."/>
            <person name="Bolchi A."/>
            <person name="Brenna A."/>
            <person name="Brun A."/>
            <person name="Buee M."/>
            <person name="Cantarel B."/>
            <person name="Chevalier G."/>
            <person name="Couloux A."/>
            <person name="Da Silva C."/>
            <person name="Denoeud F."/>
            <person name="Duplessis S."/>
            <person name="Ghignone S."/>
            <person name="Hilselberger B."/>
            <person name="Iotti M."/>
            <person name="Marcais B."/>
            <person name="Mello A."/>
            <person name="Miranda M."/>
            <person name="Pacioni G."/>
            <person name="Quesneville H."/>
            <person name="Riccioni C."/>
            <person name="Ruotolo R."/>
            <person name="Splivallo R."/>
            <person name="Stocchi V."/>
            <person name="Tisserant E."/>
            <person name="Viscomi A.R."/>
            <person name="Zambonelli A."/>
            <person name="Zampieri E."/>
            <person name="Henrissat B."/>
            <person name="Lebrun M.H."/>
            <person name="Paolocci F."/>
            <person name="Bonfante P."/>
            <person name="Ottonello S."/>
            <person name="Wincker P."/>
        </authorList>
    </citation>
    <scope>NUCLEOTIDE SEQUENCE [LARGE SCALE GENOMIC DNA]</scope>
    <source>
        <strain evidence="1 2">Mel28</strain>
    </source>
</reference>
<organism evidence="1 2">
    <name type="scientific">Tuber melanosporum (strain Mel28)</name>
    <name type="common">Perigord black truffle</name>
    <dbReference type="NCBI Taxonomy" id="656061"/>
    <lineage>
        <taxon>Eukaryota</taxon>
        <taxon>Fungi</taxon>
        <taxon>Dikarya</taxon>
        <taxon>Ascomycota</taxon>
        <taxon>Pezizomycotina</taxon>
        <taxon>Pezizomycetes</taxon>
        <taxon>Pezizales</taxon>
        <taxon>Tuberaceae</taxon>
        <taxon>Tuber</taxon>
    </lineage>
</organism>
<protein>
    <submittedName>
        <fullName evidence="1">(Perigord truffle) hypothetical protein</fullName>
    </submittedName>
</protein>
<sequence>MAKFRASFFLSGTQLKISPKVPPDDCVHQRIERRIQGYSPTLCLQRSLPSWDESIVAMGLMGV</sequence>
<dbReference type="HOGENOM" id="CLU_2887467_0_0_1"/>
<keyword evidence="2" id="KW-1185">Reference proteome</keyword>
<dbReference type="Proteomes" id="UP000006911">
    <property type="component" value="Unassembled WGS sequence"/>
</dbReference>
<evidence type="ECO:0000313" key="2">
    <source>
        <dbReference type="Proteomes" id="UP000006911"/>
    </source>
</evidence>
<evidence type="ECO:0000313" key="1">
    <source>
        <dbReference type="EMBL" id="CAZ84787.1"/>
    </source>
</evidence>
<accession>D5GJU4</accession>
<dbReference type="KEGG" id="tml:GSTUM_00009197001"/>
<name>D5GJU4_TUBMM</name>
<dbReference type="GeneID" id="9186823"/>
<dbReference type="EMBL" id="FN430333">
    <property type="protein sequence ID" value="CAZ84787.1"/>
    <property type="molecule type" value="Genomic_DNA"/>
</dbReference>
<dbReference type="InParanoid" id="D5GJU4"/>